<dbReference type="InterPro" id="IPR009006">
    <property type="entry name" value="Ala_racemase/Decarboxylase_C"/>
</dbReference>
<dbReference type="InterPro" id="IPR029066">
    <property type="entry name" value="PLP-binding_barrel"/>
</dbReference>
<feature type="binding site" evidence="4 6">
    <location>
        <position position="313"/>
    </location>
    <ligand>
        <name>substrate</name>
    </ligand>
</feature>
<evidence type="ECO:0000259" key="7">
    <source>
        <dbReference type="SMART" id="SM01005"/>
    </source>
</evidence>
<comment type="similarity">
    <text evidence="4">Belongs to the alanine racemase family.</text>
</comment>
<reference evidence="8 9" key="1">
    <citation type="submission" date="2019-11" db="EMBL/GenBank/DDBJ databases">
        <title>Novel species isolated from a subtropical stream in China.</title>
        <authorList>
            <person name="Lu H."/>
        </authorList>
    </citation>
    <scope>NUCLEOTIDE SEQUENCE [LARGE SCALE GENOMIC DNA]</scope>
    <source>
        <strain evidence="8 9">FT92W</strain>
    </source>
</reference>
<dbReference type="SUPFAM" id="SSF50621">
    <property type="entry name" value="Alanine racemase C-terminal domain-like"/>
    <property type="match status" value="1"/>
</dbReference>
<dbReference type="Proteomes" id="UP000446768">
    <property type="component" value="Unassembled WGS sequence"/>
</dbReference>
<sequence length="372" mass="39639">MNTPESRAGAVLTIDLAAIEDNYRLLQRRVGAAACAAVLKADAYGLGAAHVAPVLRRAGCRHFFVAHLEEGIALRRTLPAAQFADTQVFVLHGVPPGAEMDLLEHQLTPVLNSRQQLDAWRALARQLGRALPAIVQADTGMSRMGMPPAEVDAWLDSSDPFGGLALQYVMSHLAVADEPDHPMNGLQLARFAALRQRLGGIPGSLANSSGIFLGADYHFDLARPGVALYGANPQPGQPNPMRPVVTLQGRIVQTRRIAEGDYVGYALSYQAPGERTIATVSVGYADGWLRHLSNRGHVLVDGVRAPVVGRVSMDSITVDVTGIAPARVTPGALVDLLSADQTVDDVAALAGTIGYEILTSLGLRYHRRYTGA</sequence>
<dbReference type="Gene3D" id="2.40.37.10">
    <property type="entry name" value="Lyase, Ornithine Decarboxylase, Chain A, domain 1"/>
    <property type="match status" value="1"/>
</dbReference>
<dbReference type="InterPro" id="IPR020622">
    <property type="entry name" value="Ala_racemase_pyridoxalP-BS"/>
</dbReference>
<keyword evidence="3 4" id="KW-0413">Isomerase</keyword>
<comment type="pathway">
    <text evidence="4">Amino-acid biosynthesis; D-alanine biosynthesis; D-alanine from L-alanine: step 1/1.</text>
</comment>
<dbReference type="GO" id="GO:0030632">
    <property type="term" value="P:D-alanine biosynthetic process"/>
    <property type="evidence" value="ECO:0007669"/>
    <property type="project" value="UniProtKB-UniRule"/>
</dbReference>
<feature type="domain" description="Alanine racemase C-terminal" evidence="7">
    <location>
        <begin position="244"/>
        <end position="370"/>
    </location>
</feature>
<feature type="modified residue" description="N6-(pyridoxal phosphate)lysine" evidence="4 5">
    <location>
        <position position="40"/>
    </location>
</feature>
<evidence type="ECO:0000256" key="1">
    <source>
        <dbReference type="ARBA" id="ARBA00001933"/>
    </source>
</evidence>
<evidence type="ECO:0000256" key="3">
    <source>
        <dbReference type="ARBA" id="ARBA00023235"/>
    </source>
</evidence>
<dbReference type="HAMAP" id="MF_01201">
    <property type="entry name" value="Ala_racemase"/>
    <property type="match status" value="1"/>
</dbReference>
<dbReference type="GO" id="GO:0008784">
    <property type="term" value="F:alanine racemase activity"/>
    <property type="evidence" value="ECO:0007669"/>
    <property type="project" value="UniProtKB-UniRule"/>
</dbReference>
<feature type="active site" description="Proton acceptor; specific for D-alanine" evidence="4">
    <location>
        <position position="40"/>
    </location>
</feature>
<dbReference type="PROSITE" id="PS00395">
    <property type="entry name" value="ALANINE_RACEMASE"/>
    <property type="match status" value="1"/>
</dbReference>
<comment type="cofactor">
    <cofactor evidence="1 4 5">
        <name>pyridoxal 5'-phosphate</name>
        <dbReference type="ChEBI" id="CHEBI:597326"/>
    </cofactor>
</comment>
<dbReference type="AlphaFoldDB" id="A0A7X2LS90"/>
<organism evidence="8 9">
    <name type="scientific">Pseudoduganella rivuli</name>
    <dbReference type="NCBI Taxonomy" id="2666085"/>
    <lineage>
        <taxon>Bacteria</taxon>
        <taxon>Pseudomonadati</taxon>
        <taxon>Pseudomonadota</taxon>
        <taxon>Betaproteobacteria</taxon>
        <taxon>Burkholderiales</taxon>
        <taxon>Oxalobacteraceae</taxon>
        <taxon>Telluria group</taxon>
        <taxon>Pseudoduganella</taxon>
    </lineage>
</organism>
<dbReference type="Pfam" id="PF00842">
    <property type="entry name" value="Ala_racemase_C"/>
    <property type="match status" value="1"/>
</dbReference>
<dbReference type="InterPro" id="IPR001608">
    <property type="entry name" value="Ala_racemase_N"/>
</dbReference>
<dbReference type="CDD" id="cd00430">
    <property type="entry name" value="PLPDE_III_AR"/>
    <property type="match status" value="1"/>
</dbReference>
<proteinExistence type="inferred from homology"/>
<comment type="catalytic activity">
    <reaction evidence="4">
        <text>L-alanine = D-alanine</text>
        <dbReference type="Rhea" id="RHEA:20249"/>
        <dbReference type="ChEBI" id="CHEBI:57416"/>
        <dbReference type="ChEBI" id="CHEBI:57972"/>
        <dbReference type="EC" id="5.1.1.1"/>
    </reaction>
</comment>
<dbReference type="EC" id="5.1.1.1" evidence="4"/>
<keyword evidence="9" id="KW-1185">Reference proteome</keyword>
<dbReference type="UniPathway" id="UPA00042">
    <property type="reaction ID" value="UER00497"/>
</dbReference>
<dbReference type="PANTHER" id="PTHR30511:SF0">
    <property type="entry name" value="ALANINE RACEMASE, CATABOLIC-RELATED"/>
    <property type="match status" value="1"/>
</dbReference>
<dbReference type="NCBIfam" id="TIGR00492">
    <property type="entry name" value="alr"/>
    <property type="match status" value="1"/>
</dbReference>
<dbReference type="SMART" id="SM01005">
    <property type="entry name" value="Ala_racemase_C"/>
    <property type="match status" value="1"/>
</dbReference>
<evidence type="ECO:0000256" key="6">
    <source>
        <dbReference type="PIRSR" id="PIRSR600821-52"/>
    </source>
</evidence>
<accession>A0A7X2LS90</accession>
<dbReference type="InterPro" id="IPR000821">
    <property type="entry name" value="Ala_racemase"/>
</dbReference>
<evidence type="ECO:0000256" key="4">
    <source>
        <dbReference type="HAMAP-Rule" id="MF_01201"/>
    </source>
</evidence>
<keyword evidence="2 4" id="KW-0663">Pyridoxal phosphate</keyword>
<feature type="active site" description="Proton acceptor; specific for L-alanine" evidence="4">
    <location>
        <position position="265"/>
    </location>
</feature>
<dbReference type="SUPFAM" id="SSF51419">
    <property type="entry name" value="PLP-binding barrel"/>
    <property type="match status" value="1"/>
</dbReference>
<feature type="binding site" evidence="4 6">
    <location>
        <position position="143"/>
    </location>
    <ligand>
        <name>substrate</name>
    </ligand>
</feature>
<dbReference type="EMBL" id="WKJJ01000005">
    <property type="protein sequence ID" value="MRV72031.1"/>
    <property type="molecule type" value="Genomic_DNA"/>
</dbReference>
<dbReference type="Pfam" id="PF01168">
    <property type="entry name" value="Ala_racemase_N"/>
    <property type="match status" value="1"/>
</dbReference>
<comment type="caution">
    <text evidence="8">The sequence shown here is derived from an EMBL/GenBank/DDBJ whole genome shotgun (WGS) entry which is preliminary data.</text>
</comment>
<comment type="function">
    <text evidence="4">Catalyzes the interconversion of L-alanine and D-alanine. May also act on other amino acids.</text>
</comment>
<dbReference type="PRINTS" id="PR00992">
    <property type="entry name" value="ALARACEMASE"/>
</dbReference>
<dbReference type="GO" id="GO:0005829">
    <property type="term" value="C:cytosol"/>
    <property type="evidence" value="ECO:0007669"/>
    <property type="project" value="TreeGrafter"/>
</dbReference>
<dbReference type="RefSeq" id="WP_371867899.1">
    <property type="nucleotide sequence ID" value="NZ_WKJJ01000005.1"/>
</dbReference>
<evidence type="ECO:0000313" key="8">
    <source>
        <dbReference type="EMBL" id="MRV72031.1"/>
    </source>
</evidence>
<dbReference type="GO" id="GO:0030170">
    <property type="term" value="F:pyridoxal phosphate binding"/>
    <property type="evidence" value="ECO:0007669"/>
    <property type="project" value="UniProtKB-UniRule"/>
</dbReference>
<dbReference type="Gene3D" id="3.20.20.10">
    <property type="entry name" value="Alanine racemase"/>
    <property type="match status" value="1"/>
</dbReference>
<protein>
    <recommendedName>
        <fullName evidence="4">Alanine racemase</fullName>
        <ecNumber evidence="4">5.1.1.1</ecNumber>
    </recommendedName>
</protein>
<gene>
    <name evidence="8" type="primary">alr</name>
    <name evidence="8" type="ORF">GJ700_09930</name>
</gene>
<dbReference type="InterPro" id="IPR011079">
    <property type="entry name" value="Ala_racemase_C"/>
</dbReference>
<evidence type="ECO:0000256" key="5">
    <source>
        <dbReference type="PIRSR" id="PIRSR600821-50"/>
    </source>
</evidence>
<evidence type="ECO:0000256" key="2">
    <source>
        <dbReference type="ARBA" id="ARBA00022898"/>
    </source>
</evidence>
<dbReference type="PANTHER" id="PTHR30511">
    <property type="entry name" value="ALANINE RACEMASE"/>
    <property type="match status" value="1"/>
</dbReference>
<name>A0A7X2LS90_9BURK</name>
<evidence type="ECO:0000313" key="9">
    <source>
        <dbReference type="Proteomes" id="UP000446768"/>
    </source>
</evidence>